<protein>
    <submittedName>
        <fullName evidence="1">Uncharacterized protein</fullName>
    </submittedName>
</protein>
<evidence type="ECO:0000313" key="1">
    <source>
        <dbReference type="EMBL" id="SVD63865.1"/>
    </source>
</evidence>
<sequence>MFEGYKIIKVLRKLTNNNAQNISPQLIQDVEVSVKKNFYSVEEAAVMILCISISSGVVDRNKLTENGKELVDEYNKSMEDDSLSFLDE</sequence>
<name>A0A382WZT7_9ZZZZ</name>
<organism evidence="1">
    <name type="scientific">marine metagenome</name>
    <dbReference type="NCBI Taxonomy" id="408172"/>
    <lineage>
        <taxon>unclassified sequences</taxon>
        <taxon>metagenomes</taxon>
        <taxon>ecological metagenomes</taxon>
    </lineage>
</organism>
<accession>A0A382WZT7</accession>
<reference evidence="1" key="1">
    <citation type="submission" date="2018-05" db="EMBL/GenBank/DDBJ databases">
        <authorList>
            <person name="Lanie J.A."/>
            <person name="Ng W.-L."/>
            <person name="Kazmierczak K.M."/>
            <person name="Andrzejewski T.M."/>
            <person name="Davidsen T.M."/>
            <person name="Wayne K.J."/>
            <person name="Tettelin H."/>
            <person name="Glass J.I."/>
            <person name="Rusch D."/>
            <person name="Podicherti R."/>
            <person name="Tsui H.-C.T."/>
            <person name="Winkler M.E."/>
        </authorList>
    </citation>
    <scope>NUCLEOTIDE SEQUENCE</scope>
</reference>
<gene>
    <name evidence="1" type="ORF">METZ01_LOCUS416719</name>
</gene>
<proteinExistence type="predicted"/>
<dbReference type="AlphaFoldDB" id="A0A382WZT7"/>
<dbReference type="EMBL" id="UINC01163516">
    <property type="protein sequence ID" value="SVD63865.1"/>
    <property type="molecule type" value="Genomic_DNA"/>
</dbReference>